<dbReference type="AlphaFoldDB" id="A0A0B1RYW2"/>
<protein>
    <submittedName>
        <fullName evidence="1">Uncharacterized protein</fullName>
    </submittedName>
</protein>
<keyword evidence="2" id="KW-1185">Reference proteome</keyword>
<organism evidence="1 2">
    <name type="scientific">Oesophagostomum dentatum</name>
    <name type="common">Nodular worm</name>
    <dbReference type="NCBI Taxonomy" id="61180"/>
    <lineage>
        <taxon>Eukaryota</taxon>
        <taxon>Metazoa</taxon>
        <taxon>Ecdysozoa</taxon>
        <taxon>Nematoda</taxon>
        <taxon>Chromadorea</taxon>
        <taxon>Rhabditida</taxon>
        <taxon>Rhabditina</taxon>
        <taxon>Rhabditomorpha</taxon>
        <taxon>Strongyloidea</taxon>
        <taxon>Strongylidae</taxon>
        <taxon>Oesophagostomum</taxon>
    </lineage>
</organism>
<name>A0A0B1RYW2_OESDE</name>
<evidence type="ECO:0000313" key="2">
    <source>
        <dbReference type="Proteomes" id="UP000053660"/>
    </source>
</evidence>
<proteinExistence type="predicted"/>
<evidence type="ECO:0000313" key="1">
    <source>
        <dbReference type="EMBL" id="KHJ78278.1"/>
    </source>
</evidence>
<dbReference type="EMBL" id="KN609932">
    <property type="protein sequence ID" value="KHJ78278.1"/>
    <property type="molecule type" value="Genomic_DNA"/>
</dbReference>
<reference evidence="1 2" key="1">
    <citation type="submission" date="2014-03" db="EMBL/GenBank/DDBJ databases">
        <title>Draft genome of the hookworm Oesophagostomum dentatum.</title>
        <authorList>
            <person name="Mitreva M."/>
        </authorList>
    </citation>
    <scope>NUCLEOTIDE SEQUENCE [LARGE SCALE GENOMIC DNA]</scope>
    <source>
        <strain evidence="1 2">OD-Hann</strain>
    </source>
</reference>
<gene>
    <name evidence="1" type="ORF">OESDEN_22102</name>
</gene>
<accession>A0A0B1RYW2</accession>
<sequence length="51" mass="6322">MSITWRYASKLPELFRRLFKYLAELARILTNTRRNVWELLVLHLKKQDYLI</sequence>
<dbReference type="Proteomes" id="UP000053660">
    <property type="component" value="Unassembled WGS sequence"/>
</dbReference>